<protein>
    <submittedName>
        <fullName evidence="2">Flagellar hook-length control protein FliK</fullName>
    </submittedName>
</protein>
<evidence type="ECO:0000259" key="1">
    <source>
        <dbReference type="Pfam" id="PF02120"/>
    </source>
</evidence>
<name>A0A4Y5Z961_9GAMM</name>
<keyword evidence="2" id="KW-0969">Cilium</keyword>
<dbReference type="Proteomes" id="UP000316093">
    <property type="component" value="Chromosome"/>
</dbReference>
<dbReference type="InterPro" id="IPR038610">
    <property type="entry name" value="FliK-like_C_sf"/>
</dbReference>
<dbReference type="Pfam" id="PF02120">
    <property type="entry name" value="Flg_hook"/>
    <property type="match status" value="1"/>
</dbReference>
<dbReference type="KEGG" id="lpy:FIV34_16555"/>
<dbReference type="InterPro" id="IPR021136">
    <property type="entry name" value="Flagellar_hook_control-like_C"/>
</dbReference>
<keyword evidence="2" id="KW-0966">Cell projection</keyword>
<evidence type="ECO:0000313" key="2">
    <source>
        <dbReference type="EMBL" id="QDE40703.1"/>
    </source>
</evidence>
<sequence>MIIQPTSLAAQLWAGAAAGTTVTAAATQTWAVGQLLSARLLGQMDTGKILLDIGGMPVEADATGTSLPQQFQVRVMTQGPQPQLEVMLGNQTEQVAMQGLRERLPQQNGYSQLLSVLSALARRPVARVLPEPLRTALATLEASISKPEDVSTPDGMKQAIAKSGAFLEAQLAEPHHETPATDDFKAALLNLRRALTDIPQTRQAMIQAPSRPFTDTPPPLAQRALVAQPRAEELLAEEADADGLVSHLRTDVRAAVARVEIGQLESQPQAGLWMVEIPLTGVRGYDVLQLRIEEGKPGPGEPEGMWTVGFAIDPPTLGAVQGEVQLRGMRVSVRLWAQYAETVGRLENEFNTLRRVLEKSNLQLDHFACMHGLPVPTSAYSSVLLEARA</sequence>
<gene>
    <name evidence="2" type="ORF">FIV34_16555</name>
</gene>
<feature type="domain" description="Flagellar hook-length control protein-like C-terminal" evidence="1">
    <location>
        <begin position="302"/>
        <end position="372"/>
    </location>
</feature>
<dbReference type="Gene3D" id="3.30.750.140">
    <property type="match status" value="1"/>
</dbReference>
<accession>A0A4Y5Z961</accession>
<keyword evidence="2" id="KW-0282">Flagellum</keyword>
<dbReference type="AlphaFoldDB" id="A0A4Y5Z961"/>
<organism evidence="2 3">
    <name type="scientific">Luteibacter pinisoli</name>
    <dbReference type="NCBI Taxonomy" id="2589080"/>
    <lineage>
        <taxon>Bacteria</taxon>
        <taxon>Pseudomonadati</taxon>
        <taxon>Pseudomonadota</taxon>
        <taxon>Gammaproteobacteria</taxon>
        <taxon>Lysobacterales</taxon>
        <taxon>Rhodanobacteraceae</taxon>
        <taxon>Luteibacter</taxon>
    </lineage>
</organism>
<dbReference type="EMBL" id="CP041046">
    <property type="protein sequence ID" value="QDE40703.1"/>
    <property type="molecule type" value="Genomic_DNA"/>
</dbReference>
<dbReference type="RefSeq" id="WP_139984628.1">
    <property type="nucleotide sequence ID" value="NZ_CP041046.1"/>
</dbReference>
<proteinExistence type="predicted"/>
<dbReference type="OrthoDB" id="5644314at2"/>
<reference evidence="2 3" key="1">
    <citation type="submission" date="2019-06" db="EMBL/GenBank/DDBJ databases">
        <title>A complete genome sequence for Luteibacter pinisoli MAH-14.</title>
        <authorList>
            <person name="Baltrus D.A."/>
        </authorList>
    </citation>
    <scope>NUCLEOTIDE SEQUENCE [LARGE SCALE GENOMIC DNA]</scope>
    <source>
        <strain evidence="2 3">MAH-14</strain>
    </source>
</reference>
<evidence type="ECO:0000313" key="3">
    <source>
        <dbReference type="Proteomes" id="UP000316093"/>
    </source>
</evidence>
<keyword evidence="3" id="KW-1185">Reference proteome</keyword>